<protein>
    <submittedName>
        <fullName evidence="11">Uncharacterized protein</fullName>
    </submittedName>
</protein>
<dbReference type="Pfam" id="PF18697">
    <property type="entry name" value="MLVIN_C"/>
    <property type="match status" value="1"/>
</dbReference>
<dbReference type="Pfam" id="PF02093">
    <property type="entry name" value="Gag_p30"/>
    <property type="match status" value="1"/>
</dbReference>
<dbReference type="Gene3D" id="3.30.420.10">
    <property type="entry name" value="Ribonuclease H-like superfamily/Ribonuclease H"/>
    <property type="match status" value="2"/>
</dbReference>
<dbReference type="Gene3D" id="3.10.20.370">
    <property type="match status" value="1"/>
</dbReference>
<dbReference type="Gene3D" id="1.10.340.70">
    <property type="match status" value="1"/>
</dbReference>
<evidence type="ECO:0000256" key="5">
    <source>
        <dbReference type="ARBA" id="ARBA00022801"/>
    </source>
</evidence>
<evidence type="ECO:0000256" key="1">
    <source>
        <dbReference type="ARBA" id="ARBA00022679"/>
    </source>
</evidence>
<feature type="domain" description="RNase H type-1" evidence="8">
    <location>
        <begin position="379"/>
        <end position="526"/>
    </location>
</feature>
<dbReference type="GO" id="GO:0003964">
    <property type="term" value="F:RNA-directed DNA polymerase activity"/>
    <property type="evidence" value="ECO:0007669"/>
    <property type="project" value="UniProtKB-KW"/>
</dbReference>
<dbReference type="GO" id="GO:0004523">
    <property type="term" value="F:RNA-DNA hybrid ribonuclease activity"/>
    <property type="evidence" value="ECO:0007669"/>
    <property type="project" value="InterPro"/>
</dbReference>
<dbReference type="InterPro" id="IPR040643">
    <property type="entry name" value="MLVIN_C"/>
</dbReference>
<feature type="region of interest" description="Disordered" evidence="7">
    <location>
        <begin position="914"/>
        <end position="946"/>
    </location>
</feature>
<accession>A0A5N3UNR6</accession>
<dbReference type="PANTHER" id="PTHR41694:SF5">
    <property type="entry name" value="RIBONUCLEASE H"/>
    <property type="match status" value="1"/>
</dbReference>
<dbReference type="Gene3D" id="3.30.70.270">
    <property type="match status" value="1"/>
</dbReference>
<keyword evidence="5" id="KW-0378">Hydrolase</keyword>
<evidence type="ECO:0000313" key="10">
    <source>
        <dbReference type="EMBL" id="KAB0338333.1"/>
    </source>
</evidence>
<dbReference type="PROSITE" id="PS50994">
    <property type="entry name" value="INTEGRASE"/>
    <property type="match status" value="1"/>
</dbReference>
<dbReference type="InterPro" id="IPR003036">
    <property type="entry name" value="Gag_P30"/>
</dbReference>
<evidence type="ECO:0000256" key="7">
    <source>
        <dbReference type="SAM" id="MobiDB-lite"/>
    </source>
</evidence>
<evidence type="ECO:0000256" key="2">
    <source>
        <dbReference type="ARBA" id="ARBA00022695"/>
    </source>
</evidence>
<keyword evidence="4" id="KW-0255">Endonuclease</keyword>
<name>A0A5N3UNR6_MUNMU</name>
<evidence type="ECO:0000313" key="12">
    <source>
        <dbReference type="Proteomes" id="UP000326458"/>
    </source>
</evidence>
<dbReference type="Proteomes" id="UP000326458">
    <property type="component" value="Unassembled WGS sequence"/>
</dbReference>
<evidence type="ECO:0000256" key="4">
    <source>
        <dbReference type="ARBA" id="ARBA00022759"/>
    </source>
</evidence>
<dbReference type="AlphaFoldDB" id="A0A5N3UNR6"/>
<evidence type="ECO:0000259" key="8">
    <source>
        <dbReference type="PROSITE" id="PS50879"/>
    </source>
</evidence>
<dbReference type="InterPro" id="IPR043128">
    <property type="entry name" value="Rev_trsase/Diguanyl_cyclase"/>
</dbReference>
<keyword evidence="2" id="KW-0548">Nucleotidyltransferase</keyword>
<dbReference type="PROSITE" id="PS50879">
    <property type="entry name" value="RNASE_H_1"/>
    <property type="match status" value="1"/>
</dbReference>
<keyword evidence="3" id="KW-0540">Nuclease</keyword>
<evidence type="ECO:0000259" key="9">
    <source>
        <dbReference type="PROSITE" id="PS50994"/>
    </source>
</evidence>
<dbReference type="GO" id="GO:0015074">
    <property type="term" value="P:DNA integration"/>
    <property type="evidence" value="ECO:0007669"/>
    <property type="project" value="InterPro"/>
</dbReference>
<keyword evidence="12" id="KW-1185">Reference proteome</keyword>
<keyword evidence="6" id="KW-0695">RNA-directed DNA polymerase</keyword>
<feature type="domain" description="Integrase catalytic" evidence="9">
    <location>
        <begin position="651"/>
        <end position="808"/>
    </location>
</feature>
<dbReference type="Pfam" id="PF09337">
    <property type="entry name" value="zf-H2C2"/>
    <property type="match status" value="1"/>
</dbReference>
<dbReference type="InterPro" id="IPR041577">
    <property type="entry name" value="RT_RNaseH_2"/>
</dbReference>
<organism evidence="11 12">
    <name type="scientific">Muntiacus muntjak</name>
    <name type="common">Barking deer</name>
    <name type="synonym">Indian muntjac</name>
    <dbReference type="NCBI Taxonomy" id="9888"/>
    <lineage>
        <taxon>Eukaryota</taxon>
        <taxon>Metazoa</taxon>
        <taxon>Chordata</taxon>
        <taxon>Craniata</taxon>
        <taxon>Vertebrata</taxon>
        <taxon>Euteleostomi</taxon>
        <taxon>Mammalia</taxon>
        <taxon>Eutheria</taxon>
        <taxon>Laurasiatheria</taxon>
        <taxon>Artiodactyla</taxon>
        <taxon>Ruminantia</taxon>
        <taxon>Pecora</taxon>
        <taxon>Cervidae</taxon>
        <taxon>Muntiacinae</taxon>
        <taxon>Muntiacus</taxon>
    </lineage>
</organism>
<evidence type="ECO:0000313" key="11">
    <source>
        <dbReference type="EMBL" id="KAB0338334.1"/>
    </source>
</evidence>
<dbReference type="Gene3D" id="2.30.30.850">
    <property type="match status" value="1"/>
</dbReference>
<dbReference type="SUPFAM" id="SSF53098">
    <property type="entry name" value="Ribonuclease H-like"/>
    <property type="match status" value="2"/>
</dbReference>
<dbReference type="SUPFAM" id="SSF56672">
    <property type="entry name" value="DNA/RNA polymerases"/>
    <property type="match status" value="1"/>
</dbReference>
<dbReference type="InterPro" id="IPR036397">
    <property type="entry name" value="RNaseH_sf"/>
</dbReference>
<sequence>MAGLRAAARKPMNLAKVNLVRQEPTESPAAFLERLMEAFRQYTPMDPQAEESRAAVLLAFVNQAAPDIRKKLQKVEGLGEQTIQDLLKVAEKVFNNRETPEEREERIRREERELAEKIRKEDREQRARENRKNQRELAQILFAGIKAGTELREPRDPRMGEKEKPKRQALKKDQLWIMGFTEKARPLYEGSKETPNWTWTEPIKKAFQTLRQALLEAPALALPNPNKPFQLFVDKKQKIGKGVLTQQWGPWKRPVAYLSKRLDPVAAGWPPCLLIIAATALLVRDADKLTYGQQLLVYTPHAIKGVLKQQPGKWISNARLTHYQALLLDAPWVRFQTPCFLNPATLLPNPEKDRPLHDCNEILAEALAARKDLTDVPLSNSELVWFTDGSSYVKDGQRKAGAAIVDDSGQTIWAETLPPNTFAQKAELIALIQALEQAKGKRVTIYTDSRYAFSTAHIQGPIYQERGFRTAEGKEVKNLPEIRRLLEAVQLPRAVAIVHVPGHQKGEDLEARGNRAADAAARKGASRDYATPILAVGLPPPGMGTLPPVPDYSLPDLAWINKDATLQKDDQDGWYRDQNNNLILPATLGRHLCEHLHTTTHLGEKKTLTLLQTACLRFPRQNAAVREIIQACEACQLMRAEKKQHSGMRYRGEEPGQHWEIDFTEVRPGKYGYRYLLVLVDTFSGWVEAFPTKGETAIVVAKKILEEIVPRYGLPVTMGSDNGPAFVSQIVQGLAQALGTKWKIHCEYNPQSSGQVERMNRTLKETLTKLAIETGGDWVTLLPFALFRAHNTPYKLNLTPFEILYGRPPPVYPIFEGKCLPPPTLGQFQQTLMALSKVHNHVWKLIREIHEGQNKRALPSHNIGPGDWVWVKRHQSRVLEPRWKGPYVVLLTTPTAVKVDRTGPWVHCNHVRQATPEEQEKARAKWKASPHPSNPLKLKLARREAS</sequence>
<keyword evidence="1" id="KW-0808">Transferase</keyword>
<dbReference type="InterPro" id="IPR015416">
    <property type="entry name" value="Znf_H2C2_histone_UAS-bd"/>
</dbReference>
<dbReference type="Pfam" id="PF00665">
    <property type="entry name" value="rve"/>
    <property type="match status" value="1"/>
</dbReference>
<proteinExistence type="predicted"/>
<evidence type="ECO:0000256" key="3">
    <source>
        <dbReference type="ARBA" id="ARBA00022722"/>
    </source>
</evidence>
<dbReference type="EMBL" id="VCEA01004614">
    <property type="protein sequence ID" value="KAB0338333.1"/>
    <property type="molecule type" value="Genomic_DNA"/>
</dbReference>
<comment type="caution">
    <text evidence="11">The sequence shown here is derived from an EMBL/GenBank/DDBJ whole genome shotgun (WGS) entry which is preliminary data.</text>
</comment>
<dbReference type="PANTHER" id="PTHR41694">
    <property type="entry name" value="ENDOGENOUS RETROVIRUS GROUP K MEMBER POL PROTEIN"/>
    <property type="match status" value="1"/>
</dbReference>
<evidence type="ECO:0000256" key="6">
    <source>
        <dbReference type="ARBA" id="ARBA00022918"/>
    </source>
</evidence>
<dbReference type="EMBL" id="VCEA01004613">
    <property type="protein sequence ID" value="KAB0338334.1"/>
    <property type="molecule type" value="Genomic_DNA"/>
</dbReference>
<gene>
    <name evidence="11" type="ORF">FD754_024658</name>
    <name evidence="10" type="ORF">FD754_024659</name>
</gene>
<dbReference type="InterPro" id="IPR043502">
    <property type="entry name" value="DNA/RNA_pol_sf"/>
</dbReference>
<dbReference type="InterPro" id="IPR001584">
    <property type="entry name" value="Integrase_cat-core"/>
</dbReference>
<dbReference type="CDD" id="cd09273">
    <property type="entry name" value="RNase_HI_RT_Bel"/>
    <property type="match status" value="1"/>
</dbReference>
<dbReference type="Pfam" id="PF17919">
    <property type="entry name" value="RT_RNaseH_2"/>
    <property type="match status" value="1"/>
</dbReference>
<dbReference type="Pfam" id="PF00075">
    <property type="entry name" value="RNase_H"/>
    <property type="match status" value="1"/>
</dbReference>
<dbReference type="GO" id="GO:0019068">
    <property type="term" value="P:virion assembly"/>
    <property type="evidence" value="ECO:0007669"/>
    <property type="project" value="InterPro"/>
</dbReference>
<dbReference type="InterPro" id="IPR002156">
    <property type="entry name" value="RNaseH_domain"/>
</dbReference>
<dbReference type="InterPro" id="IPR012337">
    <property type="entry name" value="RNaseH-like_sf"/>
</dbReference>
<reference evidence="11 12" key="1">
    <citation type="submission" date="2019-06" db="EMBL/GenBank/DDBJ databases">
        <title>Discovery of a novel chromosome fission-fusion reversal in muntjac.</title>
        <authorList>
            <person name="Mudd A.B."/>
            <person name="Bredeson J.V."/>
            <person name="Baum R."/>
            <person name="Hockemeyer D."/>
            <person name="Rokhsar D.S."/>
        </authorList>
    </citation>
    <scope>NUCLEOTIDE SEQUENCE [LARGE SCALE GENOMIC DNA]</scope>
    <source>
        <strain evidence="11">UTSW_UCB_Mm</strain>
        <tissue evidence="11">Fibroblast cell line</tissue>
    </source>
</reference>
<dbReference type="GO" id="GO:0003676">
    <property type="term" value="F:nucleic acid binding"/>
    <property type="evidence" value="ECO:0007669"/>
    <property type="project" value="InterPro"/>
</dbReference>